<dbReference type="Proteomes" id="UP000226152">
    <property type="component" value="Segment"/>
</dbReference>
<gene>
    <name evidence="1" type="ORF">SEA_ZENON_61</name>
</gene>
<proteinExistence type="predicted"/>
<sequence length="41" mass="5026">MNKLRKLLRAYRVSQHRRRLNDEAHIAWARSLLAERERPVD</sequence>
<evidence type="ECO:0000313" key="2">
    <source>
        <dbReference type="Proteomes" id="UP000226152"/>
    </source>
</evidence>
<name>A0A1Z1LWX3_9CAUD</name>
<dbReference type="EMBL" id="KY969628">
    <property type="protein sequence ID" value="ARW57146.1"/>
    <property type="molecule type" value="Genomic_DNA"/>
</dbReference>
<accession>A0A1Z1LWX3</accession>
<evidence type="ECO:0000313" key="1">
    <source>
        <dbReference type="EMBL" id="ARW57146.1"/>
    </source>
</evidence>
<organism evidence="1 2">
    <name type="scientific">Mycobacterium phage Zenon</name>
    <dbReference type="NCBI Taxonomy" id="1983573"/>
    <lineage>
        <taxon>Viruses</taxon>
        <taxon>Duplodnaviria</taxon>
        <taxon>Heunggongvirae</taxon>
        <taxon>Uroviricota</taxon>
        <taxon>Caudoviricetes</taxon>
        <taxon>Papyrusvirus</taxon>
        <taxon>Papyrusvirus send513</taxon>
    </lineage>
</organism>
<reference evidence="1 2" key="1">
    <citation type="submission" date="2017-04" db="EMBL/GenBank/DDBJ databases">
        <authorList>
            <person name="Beal Z."/>
            <person name="Bishop J."/>
            <person name="Caballero I.A."/>
            <person name="Carroll K."/>
            <person name="Carter B."/>
            <person name="Drexel-Harmon C."/>
            <person name="Henderson C."/>
            <person name="LaPlante K."/>
            <person name="Laytart J."/>
            <person name="Mills M."/>
            <person name="Zegers G."/>
            <person name="Page S.T."/>
            <person name="Bradley K.W."/>
            <person name="Asai D.J."/>
            <person name="Bowman C.A."/>
            <person name="Russell D.A."/>
            <person name="Pope W.H."/>
            <person name="Jacobs-Sera D."/>
            <person name="Hendrix R.W."/>
            <person name="Hatfull G.F."/>
        </authorList>
    </citation>
    <scope>NUCLEOTIDE SEQUENCE [LARGE SCALE GENOMIC DNA]</scope>
</reference>
<protein>
    <submittedName>
        <fullName evidence="1">Uncharacterized protein</fullName>
    </submittedName>
</protein>